<dbReference type="InterPro" id="IPR036514">
    <property type="entry name" value="SGNH_hydro_sf"/>
</dbReference>
<dbReference type="EMBL" id="CAJNOI010000849">
    <property type="protein sequence ID" value="CAF1354173.1"/>
    <property type="molecule type" value="Genomic_DNA"/>
</dbReference>
<dbReference type="SUPFAM" id="SSF52266">
    <property type="entry name" value="SGNH hydrolase"/>
    <property type="match status" value="1"/>
</dbReference>
<evidence type="ECO:0000313" key="1">
    <source>
        <dbReference type="EMBL" id="CAF1354173.1"/>
    </source>
</evidence>
<dbReference type="EMBL" id="CAJNOM010001199">
    <property type="protein sequence ID" value="CAF1597694.1"/>
    <property type="molecule type" value="Genomic_DNA"/>
</dbReference>
<comment type="caution">
    <text evidence="2">The sequence shown here is derived from an EMBL/GenBank/DDBJ whole genome shotgun (WGS) entry which is preliminary data.</text>
</comment>
<reference evidence="2" key="1">
    <citation type="submission" date="2021-02" db="EMBL/GenBank/DDBJ databases">
        <authorList>
            <person name="Nowell W R."/>
        </authorList>
    </citation>
    <scope>NUCLEOTIDE SEQUENCE</scope>
</reference>
<dbReference type="AlphaFoldDB" id="A0A816AHT9"/>
<keyword evidence="3" id="KW-1185">Reference proteome</keyword>
<gene>
    <name evidence="1" type="ORF">BJG266_LOCUS35124</name>
    <name evidence="2" type="ORF">QVE165_LOCUS52166</name>
</gene>
<dbReference type="OrthoDB" id="10060290at2759"/>
<accession>A0A816AHT9</accession>
<evidence type="ECO:0000313" key="3">
    <source>
        <dbReference type="Proteomes" id="UP000663832"/>
    </source>
</evidence>
<dbReference type="Gene3D" id="3.40.50.1110">
    <property type="entry name" value="SGNH hydrolase"/>
    <property type="match status" value="1"/>
</dbReference>
<sequence length="187" mass="22183">MKFLVLGDSHARRMPSRFMTSSYSLIIKSIPGLKFIDYHDKKLSLLHLLFSSKIQYLLSEADGIILLVGTNSVRIHSARTIISQIEAIIFFIRKVYPKFNQRESITIPLSFPCVKTTRKFSKKYALISNIQFYNYRLYQLSFELNFNTIDFRITSSQLAIDKMHIRRHYYYRIFNFLVKYLNNLTKN</sequence>
<evidence type="ECO:0008006" key="4">
    <source>
        <dbReference type="Google" id="ProtNLM"/>
    </source>
</evidence>
<evidence type="ECO:0000313" key="2">
    <source>
        <dbReference type="EMBL" id="CAF1597694.1"/>
    </source>
</evidence>
<name>A0A816AHT9_9BILA</name>
<dbReference type="Proteomes" id="UP000663832">
    <property type="component" value="Unassembled WGS sequence"/>
</dbReference>
<proteinExistence type="predicted"/>
<dbReference type="Proteomes" id="UP000663877">
    <property type="component" value="Unassembled WGS sequence"/>
</dbReference>
<organism evidence="2 3">
    <name type="scientific">Adineta steineri</name>
    <dbReference type="NCBI Taxonomy" id="433720"/>
    <lineage>
        <taxon>Eukaryota</taxon>
        <taxon>Metazoa</taxon>
        <taxon>Spiralia</taxon>
        <taxon>Gnathifera</taxon>
        <taxon>Rotifera</taxon>
        <taxon>Eurotatoria</taxon>
        <taxon>Bdelloidea</taxon>
        <taxon>Adinetida</taxon>
        <taxon>Adinetidae</taxon>
        <taxon>Adineta</taxon>
    </lineage>
</organism>
<protein>
    <recommendedName>
        <fullName evidence="4">SGNH hydrolase-type esterase domain-containing protein</fullName>
    </recommendedName>
</protein>